<dbReference type="AlphaFoldDB" id="A0A2X4TJP4"/>
<proteinExistence type="predicted"/>
<accession>A0A2X4TJP4</accession>
<gene>
    <name evidence="1" type="ORF">NCTC7307_05125</name>
</gene>
<evidence type="ECO:0000313" key="2">
    <source>
        <dbReference type="Proteomes" id="UP000248731"/>
    </source>
</evidence>
<dbReference type="EMBL" id="LS483466">
    <property type="protein sequence ID" value="SQI27717.1"/>
    <property type="molecule type" value="Genomic_DNA"/>
</dbReference>
<protein>
    <submittedName>
        <fullName evidence="1">GerE family regulatory protein</fullName>
    </submittedName>
</protein>
<sequence>MQYKNKLKHINIKNGILLLAEKFNLTLSEKRLFIISQQGYR</sequence>
<organism evidence="1 2">
    <name type="scientific">Salmonella enterica subsp. arizonae</name>
    <dbReference type="NCBI Taxonomy" id="59203"/>
    <lineage>
        <taxon>Bacteria</taxon>
        <taxon>Pseudomonadati</taxon>
        <taxon>Pseudomonadota</taxon>
        <taxon>Gammaproteobacteria</taxon>
        <taxon>Enterobacterales</taxon>
        <taxon>Enterobacteriaceae</taxon>
        <taxon>Salmonella</taxon>
    </lineage>
</organism>
<keyword evidence="2" id="KW-1185">Reference proteome</keyword>
<reference evidence="1 2" key="1">
    <citation type="submission" date="2018-06" db="EMBL/GenBank/DDBJ databases">
        <authorList>
            <consortium name="Pathogen Informatics"/>
            <person name="Doyle S."/>
        </authorList>
    </citation>
    <scope>NUCLEOTIDE SEQUENCE [LARGE SCALE GENOMIC DNA]</scope>
    <source>
        <strain evidence="1 2">NCTC7307</strain>
    </source>
</reference>
<name>A0A2X4TJP4_SALER</name>
<evidence type="ECO:0000313" key="1">
    <source>
        <dbReference type="EMBL" id="SQI27717.1"/>
    </source>
</evidence>
<dbReference type="Proteomes" id="UP000248731">
    <property type="component" value="Chromosome 1"/>
</dbReference>